<evidence type="ECO:0000313" key="2">
    <source>
        <dbReference type="EMBL" id="JAD68505.1"/>
    </source>
</evidence>
<feature type="compositionally biased region" description="Basic residues" evidence="1">
    <location>
        <begin position="14"/>
        <end position="29"/>
    </location>
</feature>
<dbReference type="EMBL" id="GBRH01229390">
    <property type="protein sequence ID" value="JAD68505.1"/>
    <property type="molecule type" value="Transcribed_RNA"/>
</dbReference>
<evidence type="ECO:0000256" key="1">
    <source>
        <dbReference type="SAM" id="MobiDB-lite"/>
    </source>
</evidence>
<name>A0A0A9C516_ARUDO</name>
<dbReference type="AlphaFoldDB" id="A0A0A9C516"/>
<accession>A0A0A9C516</accession>
<proteinExistence type="predicted"/>
<protein>
    <submittedName>
        <fullName evidence="2">Uncharacterized protein</fullName>
    </submittedName>
</protein>
<reference evidence="2" key="1">
    <citation type="submission" date="2014-09" db="EMBL/GenBank/DDBJ databases">
        <authorList>
            <person name="Magalhaes I.L.F."/>
            <person name="Oliveira U."/>
            <person name="Santos F.R."/>
            <person name="Vidigal T.H.D.A."/>
            <person name="Brescovit A.D."/>
            <person name="Santos A.J."/>
        </authorList>
    </citation>
    <scope>NUCLEOTIDE SEQUENCE</scope>
    <source>
        <tissue evidence="2">Shoot tissue taken approximately 20 cm above the soil surface</tissue>
    </source>
</reference>
<reference evidence="2" key="2">
    <citation type="journal article" date="2015" name="Data Brief">
        <title>Shoot transcriptome of the giant reed, Arundo donax.</title>
        <authorList>
            <person name="Barrero R.A."/>
            <person name="Guerrero F.D."/>
            <person name="Moolhuijzen P."/>
            <person name="Goolsby J.A."/>
            <person name="Tidwell J."/>
            <person name="Bellgard S.E."/>
            <person name="Bellgard M.I."/>
        </authorList>
    </citation>
    <scope>NUCLEOTIDE SEQUENCE</scope>
    <source>
        <tissue evidence="2">Shoot tissue taken approximately 20 cm above the soil surface</tissue>
    </source>
</reference>
<organism evidence="2">
    <name type="scientific">Arundo donax</name>
    <name type="common">Giant reed</name>
    <name type="synonym">Donax arundinaceus</name>
    <dbReference type="NCBI Taxonomy" id="35708"/>
    <lineage>
        <taxon>Eukaryota</taxon>
        <taxon>Viridiplantae</taxon>
        <taxon>Streptophyta</taxon>
        <taxon>Embryophyta</taxon>
        <taxon>Tracheophyta</taxon>
        <taxon>Spermatophyta</taxon>
        <taxon>Magnoliopsida</taxon>
        <taxon>Liliopsida</taxon>
        <taxon>Poales</taxon>
        <taxon>Poaceae</taxon>
        <taxon>PACMAD clade</taxon>
        <taxon>Arundinoideae</taxon>
        <taxon>Arundineae</taxon>
        <taxon>Arundo</taxon>
    </lineage>
</organism>
<sequence length="80" mass="8771">MLTRMRCSCAPQTARRRPTSALRRSRRPLSRSLRLPLEAASIRSCSSDQRQVCAGSSSAWLGSISSSKRQASTPSCCTVR</sequence>
<feature type="region of interest" description="Disordered" evidence="1">
    <location>
        <begin position="1"/>
        <end position="29"/>
    </location>
</feature>